<sequence length="185" mass="21544">MASGRAFLFTLIVLSLYLANTQCKVYTRCKLTRDLLKNNFPRTFISNWVCLIEQGSDRNTSALVVKSPRRKFYGLFQIGSEWCKEGRKGGKCDIPCEALLDEDIKDDGVCAIKIFEQEGFKYWPKWEVRCKGQTLPDIEKCPDWQLPPSRASPPRDKRYLKSDNSYKLFRGRRNLSSIRNKIYLQ</sequence>
<dbReference type="GO" id="GO:0031640">
    <property type="term" value="P:killing of cells of another organism"/>
    <property type="evidence" value="ECO:0007669"/>
    <property type="project" value="UniProtKB-KW"/>
</dbReference>
<dbReference type="InterPro" id="IPR001916">
    <property type="entry name" value="Glyco_hydro_22"/>
</dbReference>
<dbReference type="InterPro" id="IPR023346">
    <property type="entry name" value="Lysozyme-like_dom_sf"/>
</dbReference>
<evidence type="ECO:0000256" key="9">
    <source>
        <dbReference type="ARBA" id="ARBA00031262"/>
    </source>
</evidence>
<dbReference type="EC" id="3.2.1.17" evidence="2"/>
<dbReference type="SUPFAM" id="SSF53955">
    <property type="entry name" value="Lysozyme-like"/>
    <property type="match status" value="1"/>
</dbReference>
<name>A0A8R2C9T3_BOMMO</name>
<dbReference type="SMR" id="A0A8R2C9T3"/>
<dbReference type="GO" id="GO:0003796">
    <property type="term" value="F:lysozyme activity"/>
    <property type="evidence" value="ECO:0007669"/>
    <property type="project" value="UniProtKB-EC"/>
</dbReference>
<evidence type="ECO:0000259" key="12">
    <source>
        <dbReference type="PROSITE" id="PS00128"/>
    </source>
</evidence>
<dbReference type="InterPro" id="IPR019799">
    <property type="entry name" value="Glyco_hydro_22_CS"/>
</dbReference>
<evidence type="ECO:0000313" key="13">
    <source>
        <dbReference type="EnsemblMetazoa" id="XP_012552141.1"/>
    </source>
</evidence>
<dbReference type="GeneID" id="105842620"/>
<dbReference type="KEGG" id="bmor:105842620"/>
<dbReference type="AlphaFoldDB" id="A0A8R2C9T3"/>
<dbReference type="PROSITE" id="PS51348">
    <property type="entry name" value="GLYCOSYL_HYDROL_F22_2"/>
    <property type="match status" value="1"/>
</dbReference>
<keyword evidence="5" id="KW-0081">Bacteriolytic enzyme</keyword>
<evidence type="ECO:0000256" key="10">
    <source>
        <dbReference type="RuleBase" id="RU004440"/>
    </source>
</evidence>
<evidence type="ECO:0000256" key="3">
    <source>
        <dbReference type="ARBA" id="ARBA00020438"/>
    </source>
</evidence>
<dbReference type="OrthoDB" id="17373at2759"/>
<feature type="chain" id="PRO_5035948969" description="Lysozyme" evidence="11">
    <location>
        <begin position="24"/>
        <end position="185"/>
    </location>
</feature>
<dbReference type="PANTHER" id="PTHR11407:SF63">
    <property type="entry name" value="LYSOZYME C"/>
    <property type="match status" value="1"/>
</dbReference>
<keyword evidence="7" id="KW-1015">Disulfide bond</keyword>
<keyword evidence="8" id="KW-0326">Glycosidase</keyword>
<dbReference type="Pfam" id="PF00062">
    <property type="entry name" value="Lys"/>
    <property type="match status" value="1"/>
</dbReference>
<reference evidence="13" key="2">
    <citation type="submission" date="2022-06" db="UniProtKB">
        <authorList>
            <consortium name="EnsemblMetazoa"/>
        </authorList>
    </citation>
    <scope>IDENTIFICATION</scope>
    <source>
        <strain evidence="13">p50T (Dazao)</strain>
    </source>
</reference>
<organism evidence="13 14">
    <name type="scientific">Bombyx mori</name>
    <name type="common">Silk moth</name>
    <dbReference type="NCBI Taxonomy" id="7091"/>
    <lineage>
        <taxon>Eukaryota</taxon>
        <taxon>Metazoa</taxon>
        <taxon>Ecdysozoa</taxon>
        <taxon>Arthropoda</taxon>
        <taxon>Hexapoda</taxon>
        <taxon>Insecta</taxon>
        <taxon>Pterygota</taxon>
        <taxon>Neoptera</taxon>
        <taxon>Endopterygota</taxon>
        <taxon>Lepidoptera</taxon>
        <taxon>Glossata</taxon>
        <taxon>Ditrysia</taxon>
        <taxon>Bombycoidea</taxon>
        <taxon>Bombycidae</taxon>
        <taxon>Bombycinae</taxon>
        <taxon>Bombyx</taxon>
    </lineage>
</organism>
<evidence type="ECO:0000256" key="6">
    <source>
        <dbReference type="ARBA" id="ARBA00022801"/>
    </source>
</evidence>
<feature type="domain" description="Glycosyl hydrolases family 22 (GH22)" evidence="12">
    <location>
        <begin position="92"/>
        <end position="110"/>
    </location>
</feature>
<reference evidence="14" key="1">
    <citation type="journal article" date="2008" name="Insect Biochem. Mol. Biol.">
        <title>The genome of a lepidopteran model insect, the silkworm Bombyx mori.</title>
        <authorList>
            <consortium name="International Silkworm Genome Consortium"/>
        </authorList>
    </citation>
    <scope>NUCLEOTIDE SEQUENCE [LARGE SCALE GENOMIC DNA]</scope>
    <source>
        <strain evidence="14">p50T</strain>
    </source>
</reference>
<dbReference type="RefSeq" id="XP_012552141.1">
    <property type="nucleotide sequence ID" value="XM_012696687.3"/>
</dbReference>
<protein>
    <recommendedName>
        <fullName evidence="3">Lysozyme</fullName>
        <ecNumber evidence="2">3.2.1.17</ecNumber>
    </recommendedName>
    <alternativeName>
        <fullName evidence="9">1,4-beta-N-acetylmuramidase</fullName>
    </alternativeName>
</protein>
<dbReference type="PROSITE" id="PS00128">
    <property type="entry name" value="GLYCOSYL_HYDROL_F22_1"/>
    <property type="match status" value="1"/>
</dbReference>
<evidence type="ECO:0000256" key="4">
    <source>
        <dbReference type="ARBA" id="ARBA00022529"/>
    </source>
</evidence>
<keyword evidence="14" id="KW-1185">Reference proteome</keyword>
<comment type="catalytic activity">
    <reaction evidence="1">
        <text>Hydrolysis of (1-&gt;4)-beta-linkages between N-acetylmuramic acid and N-acetyl-D-glucosamine residues in a peptidoglycan and between N-acetyl-D-glucosamine residues in chitodextrins.</text>
        <dbReference type="EC" id="3.2.1.17"/>
    </reaction>
</comment>
<dbReference type="Proteomes" id="UP000005204">
    <property type="component" value="Unassembled WGS sequence"/>
</dbReference>
<keyword evidence="6" id="KW-0378">Hydrolase</keyword>
<accession>A0A8R2C9T3</accession>
<dbReference type="SMART" id="SM00263">
    <property type="entry name" value="LYZ1"/>
    <property type="match status" value="1"/>
</dbReference>
<evidence type="ECO:0000256" key="8">
    <source>
        <dbReference type="ARBA" id="ARBA00023295"/>
    </source>
</evidence>
<keyword evidence="11" id="KW-0732">Signal</keyword>
<keyword evidence="4" id="KW-0929">Antimicrobial</keyword>
<evidence type="ECO:0000313" key="14">
    <source>
        <dbReference type="Proteomes" id="UP000005204"/>
    </source>
</evidence>
<evidence type="ECO:0000256" key="11">
    <source>
        <dbReference type="SAM" id="SignalP"/>
    </source>
</evidence>
<proteinExistence type="inferred from homology"/>
<dbReference type="CDD" id="cd16899">
    <property type="entry name" value="LYZ_C_invert"/>
    <property type="match status" value="1"/>
</dbReference>
<evidence type="ECO:0000256" key="5">
    <source>
        <dbReference type="ARBA" id="ARBA00022638"/>
    </source>
</evidence>
<evidence type="ECO:0000256" key="1">
    <source>
        <dbReference type="ARBA" id="ARBA00000632"/>
    </source>
</evidence>
<dbReference type="EnsemblMetazoa" id="XM_012696687.2">
    <property type="protein sequence ID" value="XP_012552141.1"/>
    <property type="gene ID" value="LOC105842620"/>
</dbReference>
<evidence type="ECO:0000256" key="2">
    <source>
        <dbReference type="ARBA" id="ARBA00012732"/>
    </source>
</evidence>
<evidence type="ECO:0000256" key="7">
    <source>
        <dbReference type="ARBA" id="ARBA00023157"/>
    </source>
</evidence>
<dbReference type="PANTHER" id="PTHR11407">
    <property type="entry name" value="LYSOZYME C"/>
    <property type="match status" value="1"/>
</dbReference>
<comment type="similarity">
    <text evidence="10">Belongs to the glycosyl hydrolase 22 family.</text>
</comment>
<feature type="signal peptide" evidence="11">
    <location>
        <begin position="1"/>
        <end position="23"/>
    </location>
</feature>
<dbReference type="GO" id="GO:0042742">
    <property type="term" value="P:defense response to bacterium"/>
    <property type="evidence" value="ECO:0007669"/>
    <property type="project" value="UniProtKB-KW"/>
</dbReference>
<dbReference type="Gene3D" id="1.10.530.10">
    <property type="match status" value="1"/>
</dbReference>
<dbReference type="PRINTS" id="PR00135">
    <property type="entry name" value="LYZLACT"/>
</dbReference>